<dbReference type="GO" id="GO:0000981">
    <property type="term" value="F:DNA-binding transcription factor activity, RNA polymerase II-specific"/>
    <property type="evidence" value="ECO:0007669"/>
    <property type="project" value="InterPro"/>
</dbReference>
<dbReference type="RefSeq" id="XP_018996182.1">
    <property type="nucleotide sequence ID" value="XM_019135779.1"/>
</dbReference>
<dbReference type="SMART" id="SM00066">
    <property type="entry name" value="GAL4"/>
    <property type="match status" value="1"/>
</dbReference>
<dbReference type="InterPro" id="IPR001138">
    <property type="entry name" value="Zn2Cys6_DnaBD"/>
</dbReference>
<dbReference type="Proteomes" id="UP000094065">
    <property type="component" value="Unassembled WGS sequence"/>
</dbReference>
<dbReference type="InterPro" id="IPR052780">
    <property type="entry name" value="AAA_Catabolism_Regulators"/>
</dbReference>
<dbReference type="Gene3D" id="4.10.240.10">
    <property type="entry name" value="Zn(2)-C6 fungal-type DNA-binding domain"/>
    <property type="match status" value="1"/>
</dbReference>
<evidence type="ECO:0000256" key="1">
    <source>
        <dbReference type="ARBA" id="ARBA00022723"/>
    </source>
</evidence>
<dbReference type="SUPFAM" id="SSF57701">
    <property type="entry name" value="Zn2/Cys6 DNA-binding domain"/>
    <property type="match status" value="1"/>
</dbReference>
<dbReference type="InterPro" id="IPR036864">
    <property type="entry name" value="Zn2-C6_fun-type_DNA-bd_sf"/>
</dbReference>
<feature type="region of interest" description="Disordered" evidence="3">
    <location>
        <begin position="58"/>
        <end position="113"/>
    </location>
</feature>
<name>A0A1E3HZQ6_9TREE</name>
<dbReference type="GO" id="GO:0006351">
    <property type="term" value="P:DNA-templated transcription"/>
    <property type="evidence" value="ECO:0007669"/>
    <property type="project" value="InterPro"/>
</dbReference>
<evidence type="ECO:0000256" key="3">
    <source>
        <dbReference type="SAM" id="MobiDB-lite"/>
    </source>
</evidence>
<sequence>MPPAPTRPPSGKTHVRAYQACQPCRIAKLKCNLGDPDAPHDPPCDRCHRSGRQCVFGKPYSRPKGLVRKKRESESVAKPPVASTSSATSRPSAPNGIHSITPHSRHPASDHGMSQDFRFVRGETLENPADALRILYAAAEYDASHERAESATSEEGPSQTGLWERWIPVRDGLLTAEEAALLLDCYKDHLNPCHPVVPNELFLSQNFSFLLSEPILLAALVSTAARYLDLGHSFDENEPQRSNVIQGKLMNWVSSKIGLLSMGDTTARTIGTVEALLILSEWPPIPSLIAPSAPLTSRRPPNPCTIYDDASWTLIGLAVRIAQELNLQNENTYMTSNDEPPWSSHRRRNAWIHCLSADRQASVRLGRASLVQAKMSTCWWESLVVQSRDMPVPAFPRSEIAWREIFGVAELTHLIGFLQELLYTTPSVTADLIKTHRFEITLHRLKPELDSLWRRQAEDLPSYDIFREGEGEALTEDELREIRWRMEFDYVKLYANAIAMRAAQTRSRNKLQYPSDTVYHTNVMTAVEGPFILEAVDAALSLVRCGIVMGKKGVLRYCPCRVFARLVFASVFLMKAVSFGAIGQPDTEIIDLEYTLIDSLAASSADEHHISAYLAKLLSKVLESIPRRGMAPGRLNPGADEVGLLFNSHLEGQGSKSGALDMSSGPAHQPLDFDVGGSARSGTGAENGGVGWEDSMSMLFDLGYNPTSIVSDIEDMLAASDPGFFGIGTGGLGDM</sequence>
<dbReference type="AlphaFoldDB" id="A0A1E3HZQ6"/>
<protein>
    <recommendedName>
        <fullName evidence="4">Zn(2)-C6 fungal-type domain-containing protein</fullName>
    </recommendedName>
</protein>
<dbReference type="PROSITE" id="PS50048">
    <property type="entry name" value="ZN2_CY6_FUNGAL_2"/>
    <property type="match status" value="1"/>
</dbReference>
<feature type="domain" description="Zn(2)-C6 fungal-type" evidence="4">
    <location>
        <begin position="20"/>
        <end position="56"/>
    </location>
</feature>
<dbReference type="CDD" id="cd00067">
    <property type="entry name" value="GAL4"/>
    <property type="match status" value="1"/>
</dbReference>
<evidence type="ECO:0000313" key="6">
    <source>
        <dbReference type="Proteomes" id="UP000094065"/>
    </source>
</evidence>
<feature type="compositionally biased region" description="Low complexity" evidence="3">
    <location>
        <begin position="76"/>
        <end position="94"/>
    </location>
</feature>
<proteinExistence type="predicted"/>
<organism evidence="5 6">
    <name type="scientific">Cryptococcus amylolentus CBS 6039</name>
    <dbReference type="NCBI Taxonomy" id="1295533"/>
    <lineage>
        <taxon>Eukaryota</taxon>
        <taxon>Fungi</taxon>
        <taxon>Dikarya</taxon>
        <taxon>Basidiomycota</taxon>
        <taxon>Agaricomycotina</taxon>
        <taxon>Tremellomycetes</taxon>
        <taxon>Tremellales</taxon>
        <taxon>Cryptococcaceae</taxon>
        <taxon>Cryptococcus</taxon>
    </lineage>
</organism>
<dbReference type="PANTHER" id="PTHR31644:SF2">
    <property type="entry name" value="TRANSCRIPTIONAL ACTIVATOR ARO80-RELATED"/>
    <property type="match status" value="1"/>
</dbReference>
<dbReference type="GO" id="GO:0008270">
    <property type="term" value="F:zinc ion binding"/>
    <property type="evidence" value="ECO:0007669"/>
    <property type="project" value="InterPro"/>
</dbReference>
<evidence type="ECO:0000256" key="2">
    <source>
        <dbReference type="ARBA" id="ARBA00023242"/>
    </source>
</evidence>
<dbReference type="Pfam" id="PF04082">
    <property type="entry name" value="Fungal_trans"/>
    <property type="match status" value="1"/>
</dbReference>
<keyword evidence="6" id="KW-1185">Reference proteome</keyword>
<dbReference type="OrthoDB" id="2595432at2759"/>
<dbReference type="EMBL" id="AWGJ01000003">
    <property type="protein sequence ID" value="ODN81863.1"/>
    <property type="molecule type" value="Genomic_DNA"/>
</dbReference>
<keyword evidence="1" id="KW-0479">Metal-binding</keyword>
<dbReference type="CDD" id="cd12148">
    <property type="entry name" value="fungal_TF_MHR"/>
    <property type="match status" value="1"/>
</dbReference>
<dbReference type="GeneID" id="30153526"/>
<evidence type="ECO:0000259" key="4">
    <source>
        <dbReference type="PROSITE" id="PS50048"/>
    </source>
</evidence>
<dbReference type="GO" id="GO:0003677">
    <property type="term" value="F:DNA binding"/>
    <property type="evidence" value="ECO:0007669"/>
    <property type="project" value="InterPro"/>
</dbReference>
<keyword evidence="2" id="KW-0539">Nucleus</keyword>
<dbReference type="Pfam" id="PF00172">
    <property type="entry name" value="Zn_clus"/>
    <property type="match status" value="1"/>
</dbReference>
<dbReference type="GO" id="GO:0005634">
    <property type="term" value="C:nucleus"/>
    <property type="evidence" value="ECO:0007669"/>
    <property type="project" value="TreeGrafter"/>
</dbReference>
<dbReference type="SMART" id="SM00906">
    <property type="entry name" value="Fungal_trans"/>
    <property type="match status" value="1"/>
</dbReference>
<dbReference type="InterPro" id="IPR007219">
    <property type="entry name" value="XnlR_reg_dom"/>
</dbReference>
<dbReference type="PROSITE" id="PS00463">
    <property type="entry name" value="ZN2_CY6_FUNGAL_1"/>
    <property type="match status" value="1"/>
</dbReference>
<comment type="caution">
    <text evidence="5">The sequence shown here is derived from an EMBL/GenBank/DDBJ whole genome shotgun (WGS) entry which is preliminary data.</text>
</comment>
<dbReference type="PANTHER" id="PTHR31644">
    <property type="entry name" value="TRANSCRIPTIONAL ACTIVATOR ARO80-RELATED"/>
    <property type="match status" value="1"/>
</dbReference>
<accession>A0A1E3HZQ6</accession>
<evidence type="ECO:0000313" key="5">
    <source>
        <dbReference type="EMBL" id="ODN81863.1"/>
    </source>
</evidence>
<dbReference type="STRING" id="1295533.A0A1E3HZQ6"/>
<gene>
    <name evidence="5" type="ORF">L202_02217</name>
</gene>
<reference evidence="5 6" key="1">
    <citation type="submission" date="2016-06" db="EMBL/GenBank/DDBJ databases">
        <title>Evolution of pathogenesis and genome organization in the Tremellales.</title>
        <authorList>
            <person name="Cuomo C."/>
            <person name="Litvintseva A."/>
            <person name="Heitman J."/>
            <person name="Chen Y."/>
            <person name="Sun S."/>
            <person name="Springer D."/>
            <person name="Dromer F."/>
            <person name="Young S."/>
            <person name="Zeng Q."/>
            <person name="Chapman S."/>
            <person name="Gujja S."/>
            <person name="Saif S."/>
            <person name="Birren B."/>
        </authorList>
    </citation>
    <scope>NUCLEOTIDE SEQUENCE [LARGE SCALE GENOMIC DNA]</scope>
    <source>
        <strain evidence="5 6">CBS 6039</strain>
    </source>
</reference>